<evidence type="ECO:0000256" key="6">
    <source>
        <dbReference type="HAMAP-Rule" id="MF_00379"/>
    </source>
</evidence>
<name>A0A2N1PUR7_9BACT</name>
<accession>A0A2N1PUR7</accession>
<evidence type="ECO:0000256" key="3">
    <source>
        <dbReference type="ARBA" id="ARBA00022741"/>
    </source>
</evidence>
<feature type="binding site" evidence="6">
    <location>
        <begin position="256"/>
        <end position="262"/>
    </location>
    <ligand>
        <name>GTP</name>
        <dbReference type="ChEBI" id="CHEBI:37565"/>
    </ligand>
</feature>
<dbReference type="InterPro" id="IPR027266">
    <property type="entry name" value="TrmE/GcvT-like"/>
</dbReference>
<sequence length="465" mass="49441">MNPFSYRGNDEIIAAVATPPGYGAVAIVRVSGPGSHDLLSRIFIRVSGKGIPAPGTFSLGMVVNPLTEKRVDEALALVMKGPRSYTGEDSFELQCHGGPITLSAVMEAVLGAGARPAGPGEFTRRAFINNRMDLTQAEAVLDLVNAPSVSASEAALSNLRGALSHRVRELRQTALDSQAWFEATLDFPEDDIDSLEAAHVEESLESIRKGLAELIEGYDAGKPFIDGVTIALIGPANAGKSSLLNRLTGEQRSIVTAIPGTTRDIVDGQVRFGPLPARILDTAGLRPSRDPIEREGVRRALRGAREADGLIIVVDGARALERMDRTIVRRAMESGKPALYVVTKADLGFPYPASEVAALTSLNPVMTSSVLGHGFDELSSRAVALFGGTPPSSGDILVTNARQRDSLARSLAIIRETSRLYRDGSALDLIATCLAQAVSIMGEVVGEVSRDDLLDTIFSRFCIGK</sequence>
<evidence type="ECO:0000313" key="11">
    <source>
        <dbReference type="EMBL" id="PKK92058.1"/>
    </source>
</evidence>
<feature type="binding site" evidence="6">
    <location>
        <position position="29"/>
    </location>
    <ligand>
        <name>(6S)-5-formyl-5,6,7,8-tetrahydrofolate</name>
        <dbReference type="ChEBI" id="CHEBI:57457"/>
    </ligand>
</feature>
<dbReference type="InterPro" id="IPR006073">
    <property type="entry name" value="GTP-bd"/>
</dbReference>
<evidence type="ECO:0000256" key="5">
    <source>
        <dbReference type="ARBA" id="ARBA00023134"/>
    </source>
</evidence>
<dbReference type="NCBIfam" id="TIGR00450">
    <property type="entry name" value="mnmE_trmE_thdF"/>
    <property type="match status" value="1"/>
</dbReference>
<dbReference type="Gene3D" id="1.20.120.430">
    <property type="entry name" value="tRNA modification GTPase MnmE domain 2"/>
    <property type="match status" value="1"/>
</dbReference>
<dbReference type="InterPro" id="IPR018948">
    <property type="entry name" value="GTP-bd_TrmE_N"/>
</dbReference>
<dbReference type="PANTHER" id="PTHR42714">
    <property type="entry name" value="TRNA MODIFICATION GTPASE GTPBP3"/>
    <property type="match status" value="1"/>
</dbReference>
<feature type="binding site" evidence="6">
    <location>
        <position position="262"/>
    </location>
    <ligand>
        <name>Mg(2+)</name>
        <dbReference type="ChEBI" id="CHEBI:18420"/>
    </ligand>
</feature>
<comment type="cofactor">
    <cofactor evidence="6">
        <name>K(+)</name>
        <dbReference type="ChEBI" id="CHEBI:29103"/>
    </cofactor>
    <text evidence="6">Binds 1 potassium ion per subunit.</text>
</comment>
<evidence type="ECO:0000259" key="8">
    <source>
        <dbReference type="Pfam" id="PF01926"/>
    </source>
</evidence>
<gene>
    <name evidence="6 11" type="primary">trmE</name>
    <name evidence="6" type="synonym">mnmE</name>
    <name evidence="11" type="ORF">CVV64_01180</name>
</gene>
<keyword evidence="6" id="KW-0460">Magnesium</keyword>
<feature type="binding site" evidence="6">
    <location>
        <begin position="281"/>
        <end position="284"/>
    </location>
    <ligand>
        <name>GTP</name>
        <dbReference type="ChEBI" id="CHEBI:37565"/>
    </ligand>
</feature>
<organism evidence="11 12">
    <name type="scientific">Candidatus Wallbacteria bacterium HGW-Wallbacteria-1</name>
    <dbReference type="NCBI Taxonomy" id="2013854"/>
    <lineage>
        <taxon>Bacteria</taxon>
        <taxon>Candidatus Walliibacteriota</taxon>
    </lineage>
</organism>
<comment type="function">
    <text evidence="6">Exhibits a very high intrinsic GTPase hydrolysis rate. Involved in the addition of a carboxymethylaminomethyl (cmnm) group at the wobble position (U34) of certain tRNAs, forming tRNA-cmnm(5)s(2)U34.</text>
</comment>
<dbReference type="SUPFAM" id="SSF116878">
    <property type="entry name" value="TrmE connector domain"/>
    <property type="match status" value="1"/>
</dbReference>
<comment type="caution">
    <text evidence="11">The sequence shown here is derived from an EMBL/GenBank/DDBJ whole genome shotgun (WGS) entry which is preliminary data.</text>
</comment>
<comment type="subunit">
    <text evidence="6">Homodimer. Heterotetramer of two MnmE and two MnmG subunits.</text>
</comment>
<evidence type="ECO:0000256" key="1">
    <source>
        <dbReference type="ARBA" id="ARBA00011043"/>
    </source>
</evidence>
<keyword evidence="4 6" id="KW-0630">Potassium</keyword>
<dbReference type="GO" id="GO:0002098">
    <property type="term" value="P:tRNA wobble uridine modification"/>
    <property type="evidence" value="ECO:0007669"/>
    <property type="project" value="TreeGrafter"/>
</dbReference>
<dbReference type="Pfam" id="PF12631">
    <property type="entry name" value="MnmE_helical"/>
    <property type="match status" value="1"/>
</dbReference>
<keyword evidence="6" id="KW-0963">Cytoplasm</keyword>
<feature type="binding site" evidence="6">
    <location>
        <position position="92"/>
    </location>
    <ligand>
        <name>(6S)-5-formyl-5,6,7,8-tetrahydrofolate</name>
        <dbReference type="ChEBI" id="CHEBI:57457"/>
    </ligand>
</feature>
<dbReference type="GO" id="GO:0005829">
    <property type="term" value="C:cytosol"/>
    <property type="evidence" value="ECO:0007669"/>
    <property type="project" value="TreeGrafter"/>
</dbReference>
<dbReference type="GO" id="GO:0005525">
    <property type="term" value="F:GTP binding"/>
    <property type="evidence" value="ECO:0007669"/>
    <property type="project" value="UniProtKB-UniRule"/>
</dbReference>
<dbReference type="InterPro" id="IPR027368">
    <property type="entry name" value="MnmE_dom2"/>
</dbReference>
<dbReference type="AlphaFoldDB" id="A0A2N1PUR7"/>
<dbReference type="InterPro" id="IPR004520">
    <property type="entry name" value="GTPase_MnmE"/>
</dbReference>
<dbReference type="PRINTS" id="PR00326">
    <property type="entry name" value="GTP1OBG"/>
</dbReference>
<feature type="domain" description="GTP-binding protein TrmE N-terminal" evidence="9">
    <location>
        <begin position="13"/>
        <end position="131"/>
    </location>
</feature>
<evidence type="ECO:0000313" key="12">
    <source>
        <dbReference type="Proteomes" id="UP000233256"/>
    </source>
</evidence>
<feature type="domain" description="G" evidence="8">
    <location>
        <begin position="229"/>
        <end position="344"/>
    </location>
</feature>
<feature type="binding site" evidence="6">
    <location>
        <position position="256"/>
    </location>
    <ligand>
        <name>K(+)</name>
        <dbReference type="ChEBI" id="CHEBI:29103"/>
    </ligand>
</feature>
<dbReference type="CDD" id="cd04164">
    <property type="entry name" value="trmE"/>
    <property type="match status" value="1"/>
</dbReference>
<comment type="subcellular location">
    <subcellularLocation>
        <location evidence="6">Cytoplasm</location>
    </subcellularLocation>
</comment>
<dbReference type="InterPro" id="IPR027417">
    <property type="entry name" value="P-loop_NTPase"/>
</dbReference>
<dbReference type="CDD" id="cd14858">
    <property type="entry name" value="TrmE_N"/>
    <property type="match status" value="1"/>
</dbReference>
<keyword evidence="5 6" id="KW-0342">GTP-binding</keyword>
<dbReference type="Gene3D" id="3.40.50.300">
    <property type="entry name" value="P-loop containing nucleotide triphosphate hydrolases"/>
    <property type="match status" value="1"/>
</dbReference>
<feature type="binding site" evidence="6">
    <location>
        <position position="261"/>
    </location>
    <ligand>
        <name>K(+)</name>
        <dbReference type="ChEBI" id="CHEBI:29103"/>
    </ligand>
</feature>
<evidence type="ECO:0000259" key="9">
    <source>
        <dbReference type="Pfam" id="PF10396"/>
    </source>
</evidence>
<dbReference type="InterPro" id="IPR025867">
    <property type="entry name" value="MnmE_helical"/>
</dbReference>
<feature type="binding site" evidence="6">
    <location>
        <position position="465"/>
    </location>
    <ligand>
        <name>(6S)-5-formyl-5,6,7,8-tetrahydrofolate</name>
        <dbReference type="ChEBI" id="CHEBI:57457"/>
    </ligand>
</feature>
<dbReference type="GO" id="GO:0003924">
    <property type="term" value="F:GTPase activity"/>
    <property type="evidence" value="ECO:0007669"/>
    <property type="project" value="UniProtKB-UniRule"/>
</dbReference>
<dbReference type="InterPro" id="IPR031168">
    <property type="entry name" value="G_TrmE"/>
</dbReference>
<dbReference type="HAMAP" id="MF_00379">
    <property type="entry name" value="GTPase_MnmE"/>
    <property type="match status" value="1"/>
</dbReference>
<reference evidence="11 12" key="1">
    <citation type="journal article" date="2017" name="ISME J.">
        <title>Potential for microbial H2 and metal transformations associated with novel bacteria and archaea in deep terrestrial subsurface sediments.</title>
        <authorList>
            <person name="Hernsdorf A.W."/>
            <person name="Amano Y."/>
            <person name="Miyakawa K."/>
            <person name="Ise K."/>
            <person name="Suzuki Y."/>
            <person name="Anantharaman K."/>
            <person name="Probst A."/>
            <person name="Burstein D."/>
            <person name="Thomas B.C."/>
            <person name="Banfield J.F."/>
        </authorList>
    </citation>
    <scope>NUCLEOTIDE SEQUENCE [LARGE SCALE GENOMIC DNA]</scope>
    <source>
        <strain evidence="11">HGW-Wallbacteria-1</strain>
    </source>
</reference>
<dbReference type="NCBIfam" id="TIGR00231">
    <property type="entry name" value="small_GTP"/>
    <property type="match status" value="1"/>
</dbReference>
<protein>
    <recommendedName>
        <fullName evidence="6">tRNA modification GTPase MnmE</fullName>
        <ecNumber evidence="6">3.6.-.-</ecNumber>
    </recommendedName>
</protein>
<dbReference type="EC" id="3.6.-.-" evidence="6"/>
<keyword evidence="2 6" id="KW-0819">tRNA processing</keyword>
<dbReference type="Proteomes" id="UP000233256">
    <property type="component" value="Unassembled WGS sequence"/>
</dbReference>
<dbReference type="InterPro" id="IPR005225">
    <property type="entry name" value="Small_GTP-bd"/>
</dbReference>
<dbReference type="Gene3D" id="3.30.1360.120">
    <property type="entry name" value="Probable tRNA modification gtpase trme, domain 1"/>
    <property type="match status" value="1"/>
</dbReference>
<keyword evidence="6" id="KW-0479">Metal-binding</keyword>
<proteinExistence type="inferred from homology"/>
<dbReference type="Pfam" id="PF01926">
    <property type="entry name" value="MMR_HSR1"/>
    <property type="match status" value="1"/>
</dbReference>
<dbReference type="PANTHER" id="PTHR42714:SF2">
    <property type="entry name" value="TRNA MODIFICATION GTPASE GTPBP3, MITOCHONDRIAL"/>
    <property type="match status" value="1"/>
</dbReference>
<evidence type="ECO:0000256" key="2">
    <source>
        <dbReference type="ARBA" id="ARBA00022694"/>
    </source>
</evidence>
<dbReference type="EMBL" id="PGXC01000001">
    <property type="protein sequence ID" value="PKK92058.1"/>
    <property type="molecule type" value="Genomic_DNA"/>
</dbReference>
<keyword evidence="3 6" id="KW-0547">Nucleotide-binding</keyword>
<dbReference type="GO" id="GO:0046872">
    <property type="term" value="F:metal ion binding"/>
    <property type="evidence" value="ECO:0007669"/>
    <property type="project" value="UniProtKB-KW"/>
</dbReference>
<feature type="binding site" evidence="6">
    <location>
        <position position="237"/>
    </location>
    <ligand>
        <name>K(+)</name>
        <dbReference type="ChEBI" id="CHEBI:29103"/>
    </ligand>
</feature>
<evidence type="ECO:0000256" key="4">
    <source>
        <dbReference type="ARBA" id="ARBA00022958"/>
    </source>
</evidence>
<dbReference type="GO" id="GO:0030488">
    <property type="term" value="P:tRNA methylation"/>
    <property type="evidence" value="ECO:0007669"/>
    <property type="project" value="TreeGrafter"/>
</dbReference>
<dbReference type="SUPFAM" id="SSF52540">
    <property type="entry name" value="P-loop containing nucleoside triphosphate hydrolases"/>
    <property type="match status" value="1"/>
</dbReference>
<keyword evidence="6" id="KW-0378">Hydrolase</keyword>
<feature type="binding site" evidence="6">
    <location>
        <position position="258"/>
    </location>
    <ligand>
        <name>K(+)</name>
        <dbReference type="ChEBI" id="CHEBI:29103"/>
    </ligand>
</feature>
<feature type="binding site" evidence="6">
    <location>
        <begin position="237"/>
        <end position="242"/>
    </location>
    <ligand>
        <name>GTP</name>
        <dbReference type="ChEBI" id="CHEBI:37565"/>
    </ligand>
</feature>
<comment type="caution">
    <text evidence="6">Lacks conserved residue(s) required for the propagation of feature annotation.</text>
</comment>
<feature type="binding site" evidence="6">
    <location>
        <position position="241"/>
    </location>
    <ligand>
        <name>Mg(2+)</name>
        <dbReference type="ChEBI" id="CHEBI:18420"/>
    </ligand>
</feature>
<evidence type="ECO:0000256" key="7">
    <source>
        <dbReference type="RuleBase" id="RU003313"/>
    </source>
</evidence>
<comment type="similarity">
    <text evidence="1 6 7">Belongs to the TRAFAC class TrmE-Era-EngA-EngB-Septin-like GTPase superfamily. TrmE GTPase family.</text>
</comment>
<dbReference type="Pfam" id="PF10396">
    <property type="entry name" value="TrmE_N"/>
    <property type="match status" value="1"/>
</dbReference>
<evidence type="ECO:0000259" key="10">
    <source>
        <dbReference type="Pfam" id="PF12631"/>
    </source>
</evidence>
<feature type="binding site" evidence="6">
    <location>
        <position position="131"/>
    </location>
    <ligand>
        <name>(6S)-5-formyl-5,6,7,8-tetrahydrofolate</name>
        <dbReference type="ChEBI" id="CHEBI:57457"/>
    </ligand>
</feature>
<feature type="domain" description="MnmE helical" evidence="10">
    <location>
        <begin position="134"/>
        <end position="462"/>
    </location>
</feature>